<sequence length="1145" mass="129512">MAMVIAYVHYNFKSLKNALLLTFLFSSIFSVCGPNVDIRNDIHELKRLENCTVVEGFLQILLISKAEDYRNFRFPKLTVITDYLLLFRVAGLESLSDLFPNLTVIRGRNLFYNYALVIFEMTNLKEIGLHNLRNITRGAIRIEKNSDLCYLSTVDWSLILDAVSNNYIVGNKPPKECGDLCPGTMEEKPLCEKTSINNEYNYRCWTTNHCQKTNMGGGSHPPTGRKTGFCGIRAVLSLLIFCFLVFPNSMFCSPCEGPCPKICEDGKTKTIDSVTSAQMLQGCTILKGNFSSSCTWKTQFFSTKIRLVALLSTGLIQPLTMLCALTDTPVICLNYSFYVLDNHNLQQLWDWNHHNLTIKEGKMYFAFNPKLCVSEIYRMEEVSGTKGRQSKGDINPRNNGERASCKFRHKNKTKNPSPHGHKCLLPFKNVTEYDGQDACGSNSWNMVDVDLPPNKENDPGILLQGLKPWTQYAIYVKAVTLTMMENHHIHGAKSEIVYIRTNAAVPSIPLDVISASNSSSQLIVKWNPPSLPNGNLSYYIVRWQQQPQDSYLYRHNYCSKGRLTEHSCFEMPGCGGEKGPCCACPKTEAEKQAEKEEAEYRKVFENFLHNSIFVPRPDRKRRDVFRIANATLATRNRNTTGADHFTNVSDAEESEVEYPFFETKVDGKERTVISHLQPFTLYRIDIHSCNHEADTLGCSASNFVFARTMPSEGQPCLQYLDDYERNGFPEKRECVSRQEYKKLGGAKLTHLNPGNYSARVQATSLAGNGSWTEPVSFYVQPKSNYDNFLHLIIVLPIAFLLIIGVIFVVKAKLKTEGDGMFSLCLVYVPDEWEVPREKITMCRELGQGSFGMVYEGIAKGVVKDEPETRVAIKTVNESASMRERIEFLNEASVMKEFNCHHVVRLLGVVSQGQPTLVIMELMTRGDLKSYLRSLRPDTESNPGQAPPTLKKMIQMAGEIADGMAYLNANKFVHRDLAARNCMVAEDFTVKIGDFGMTRDIYETDYYRKGGKGLLPVRWMSPESLKDGVFTTHSDLAFSLGLSCTAEAAKCRAFVQGAGEHFCCFSAFFTDHFRYLFLYFKRLRPYFAFFYLECGGNQSRETNGKFCTVFCAWRVEVGWFASNGKADEMHRCGGCVCCLALCCLEW</sequence>
<organism evidence="24 25">
    <name type="scientific">Pavo cristatus</name>
    <name type="common">Indian peafowl</name>
    <name type="synonym">Blue peafowl</name>
    <dbReference type="NCBI Taxonomy" id="9049"/>
    <lineage>
        <taxon>Eukaryota</taxon>
        <taxon>Metazoa</taxon>
        <taxon>Chordata</taxon>
        <taxon>Craniata</taxon>
        <taxon>Vertebrata</taxon>
        <taxon>Euteleostomi</taxon>
        <taxon>Archelosauria</taxon>
        <taxon>Archosauria</taxon>
        <taxon>Dinosauria</taxon>
        <taxon>Saurischia</taxon>
        <taxon>Theropoda</taxon>
        <taxon>Coelurosauria</taxon>
        <taxon>Aves</taxon>
        <taxon>Neognathae</taxon>
        <taxon>Galloanserae</taxon>
        <taxon>Galliformes</taxon>
        <taxon>Phasianidae</taxon>
        <taxon>Phasianinae</taxon>
        <taxon>Pavo</taxon>
    </lineage>
</organism>
<dbReference type="Ensembl" id="ENSPSTT00000006284.1">
    <property type="protein sequence ID" value="ENSPSTP00000005991.1"/>
    <property type="gene ID" value="ENSPSTG00000004213.1"/>
</dbReference>
<dbReference type="PROSITE" id="PS00107">
    <property type="entry name" value="PROTEIN_KINASE_ATP"/>
    <property type="match status" value="1"/>
</dbReference>
<evidence type="ECO:0000256" key="10">
    <source>
        <dbReference type="ARBA" id="ARBA00022840"/>
    </source>
</evidence>
<dbReference type="GO" id="GO:0043560">
    <property type="term" value="F:insulin receptor substrate binding"/>
    <property type="evidence" value="ECO:0007669"/>
    <property type="project" value="TreeGrafter"/>
</dbReference>
<keyword evidence="3 19" id="KW-0597">Phosphoprotein</keyword>
<comment type="similarity">
    <text evidence="19">Belongs to the protein kinase superfamily. Tyr protein kinase family. Insulin receptor subfamily.</text>
</comment>
<feature type="transmembrane region" description="Helical" evidence="21">
    <location>
        <begin position="788"/>
        <end position="809"/>
    </location>
</feature>
<dbReference type="Gene3D" id="3.30.200.20">
    <property type="entry name" value="Phosphorylase Kinase, domain 1"/>
    <property type="match status" value="1"/>
</dbReference>
<dbReference type="Gene3D" id="2.60.40.10">
    <property type="entry name" value="Immunoglobulins"/>
    <property type="match status" value="4"/>
</dbReference>
<evidence type="ECO:0000256" key="2">
    <source>
        <dbReference type="ARBA" id="ARBA00022475"/>
    </source>
</evidence>
<accession>A0A8C9EXQ3</accession>
<dbReference type="InterPro" id="IPR002011">
    <property type="entry name" value="Tyr_kinase_rcpt_2_CS"/>
</dbReference>
<dbReference type="EC" id="2.7.10.1" evidence="19"/>
<dbReference type="GO" id="GO:0030424">
    <property type="term" value="C:axon"/>
    <property type="evidence" value="ECO:0007669"/>
    <property type="project" value="TreeGrafter"/>
</dbReference>
<dbReference type="InterPro" id="IPR000494">
    <property type="entry name" value="Rcpt_L-dom"/>
</dbReference>
<dbReference type="SUPFAM" id="SSF49265">
    <property type="entry name" value="Fibronectin type III"/>
    <property type="match status" value="3"/>
</dbReference>
<keyword evidence="15 19" id="KW-0675">Receptor</keyword>
<keyword evidence="16" id="KW-0325">Glycoprotein</keyword>
<dbReference type="GO" id="GO:0005899">
    <property type="term" value="C:insulin receptor complex"/>
    <property type="evidence" value="ECO:0007669"/>
    <property type="project" value="TreeGrafter"/>
</dbReference>
<feature type="region of interest" description="Disordered" evidence="20">
    <location>
        <begin position="384"/>
        <end position="404"/>
    </location>
</feature>
<keyword evidence="9" id="KW-0418">Kinase</keyword>
<dbReference type="SMART" id="SM00060">
    <property type="entry name" value="FN3"/>
    <property type="match status" value="1"/>
</dbReference>
<dbReference type="PROSITE" id="PS00109">
    <property type="entry name" value="PROTEIN_KINASE_TYR"/>
    <property type="match status" value="1"/>
</dbReference>
<keyword evidence="4" id="KW-0808">Transferase</keyword>
<feature type="chain" id="PRO_5034624370" description="Tyrosine-protein kinase receptor" evidence="22">
    <location>
        <begin position="34"/>
        <end position="1145"/>
    </location>
</feature>
<evidence type="ECO:0000256" key="4">
    <source>
        <dbReference type="ARBA" id="ARBA00022679"/>
    </source>
</evidence>
<dbReference type="FunFam" id="1.10.510.10:FF:000667">
    <property type="entry name" value="Tyrosine-protein kinase receptor"/>
    <property type="match status" value="1"/>
</dbReference>
<evidence type="ECO:0000256" key="15">
    <source>
        <dbReference type="ARBA" id="ARBA00023170"/>
    </source>
</evidence>
<evidence type="ECO:0000256" key="1">
    <source>
        <dbReference type="ARBA" id="ARBA00004251"/>
    </source>
</evidence>
<dbReference type="GO" id="GO:0005009">
    <property type="term" value="F:insulin receptor activity"/>
    <property type="evidence" value="ECO:0007669"/>
    <property type="project" value="TreeGrafter"/>
</dbReference>
<keyword evidence="14" id="KW-1015">Disulfide bond</keyword>
<dbReference type="FunFam" id="3.30.200.20:FF:000026">
    <property type="entry name" value="Tyrosine-protein kinase receptor"/>
    <property type="match status" value="1"/>
</dbReference>
<evidence type="ECO:0000256" key="22">
    <source>
        <dbReference type="SAM" id="SignalP"/>
    </source>
</evidence>
<evidence type="ECO:0000256" key="13">
    <source>
        <dbReference type="ARBA" id="ARBA00023137"/>
    </source>
</evidence>
<dbReference type="InterPro" id="IPR050122">
    <property type="entry name" value="RTK"/>
</dbReference>
<dbReference type="InterPro" id="IPR011009">
    <property type="entry name" value="Kinase-like_dom_sf"/>
</dbReference>
<dbReference type="PRINTS" id="PR00109">
    <property type="entry name" value="TYRKINASE"/>
</dbReference>
<dbReference type="InterPro" id="IPR036941">
    <property type="entry name" value="Rcpt_L-dom_sf"/>
</dbReference>
<dbReference type="InterPro" id="IPR017441">
    <property type="entry name" value="Protein_kinase_ATP_BS"/>
</dbReference>
<dbReference type="PROSITE" id="PS50011">
    <property type="entry name" value="PROTEIN_KINASE_DOM"/>
    <property type="match status" value="1"/>
</dbReference>
<dbReference type="AlphaFoldDB" id="A0A8C9EXQ3"/>
<dbReference type="CDD" id="cd00063">
    <property type="entry name" value="FN3"/>
    <property type="match status" value="3"/>
</dbReference>
<dbReference type="InterPro" id="IPR008266">
    <property type="entry name" value="Tyr_kinase_AS"/>
</dbReference>
<dbReference type="Proteomes" id="UP000694428">
    <property type="component" value="Unplaced"/>
</dbReference>
<evidence type="ECO:0000313" key="24">
    <source>
        <dbReference type="Ensembl" id="ENSPSTP00000005991.1"/>
    </source>
</evidence>
<protein>
    <recommendedName>
        <fullName evidence="19">Tyrosine-protein kinase receptor</fullName>
        <ecNumber evidence="19">2.7.10.1</ecNumber>
    </recommendedName>
</protein>
<dbReference type="Gene3D" id="3.80.20.20">
    <property type="entry name" value="Receptor L-domain"/>
    <property type="match status" value="2"/>
</dbReference>
<dbReference type="InterPro" id="IPR036116">
    <property type="entry name" value="FN3_sf"/>
</dbReference>
<keyword evidence="10 18" id="KW-0067">ATP-binding</keyword>
<dbReference type="GO" id="GO:0043410">
    <property type="term" value="P:positive regulation of MAPK cascade"/>
    <property type="evidence" value="ECO:0007669"/>
    <property type="project" value="TreeGrafter"/>
</dbReference>
<dbReference type="GO" id="GO:0005524">
    <property type="term" value="F:ATP binding"/>
    <property type="evidence" value="ECO:0007669"/>
    <property type="project" value="UniProtKB-UniRule"/>
</dbReference>
<evidence type="ECO:0000256" key="19">
    <source>
        <dbReference type="RuleBase" id="RU000312"/>
    </source>
</evidence>
<keyword evidence="13" id="KW-0829">Tyrosine-protein kinase</keyword>
<dbReference type="Pfam" id="PF07714">
    <property type="entry name" value="PK_Tyr_Ser-Thr"/>
    <property type="match status" value="1"/>
</dbReference>
<keyword evidence="7" id="KW-0677">Repeat</keyword>
<evidence type="ECO:0000256" key="18">
    <source>
        <dbReference type="PROSITE-ProRule" id="PRU10141"/>
    </source>
</evidence>
<feature type="signal peptide" evidence="22">
    <location>
        <begin position="1"/>
        <end position="33"/>
    </location>
</feature>
<dbReference type="PANTHER" id="PTHR24416:SF106">
    <property type="entry name" value="INSULIN-LIKE GROWTH FACTOR 1 RECEPTOR"/>
    <property type="match status" value="1"/>
</dbReference>
<evidence type="ECO:0000256" key="21">
    <source>
        <dbReference type="SAM" id="Phobius"/>
    </source>
</evidence>
<reference evidence="24" key="1">
    <citation type="submission" date="2025-08" db="UniProtKB">
        <authorList>
            <consortium name="Ensembl"/>
        </authorList>
    </citation>
    <scope>IDENTIFICATION</scope>
</reference>
<evidence type="ECO:0000256" key="8">
    <source>
        <dbReference type="ARBA" id="ARBA00022741"/>
    </source>
</evidence>
<evidence type="ECO:0000256" key="12">
    <source>
        <dbReference type="ARBA" id="ARBA00023136"/>
    </source>
</evidence>
<dbReference type="GO" id="GO:0051897">
    <property type="term" value="P:positive regulation of phosphatidylinositol 3-kinase/protein kinase B signal transduction"/>
    <property type="evidence" value="ECO:0007669"/>
    <property type="project" value="TreeGrafter"/>
</dbReference>
<evidence type="ECO:0000256" key="5">
    <source>
        <dbReference type="ARBA" id="ARBA00022685"/>
    </source>
</evidence>
<dbReference type="GO" id="GO:0046328">
    <property type="term" value="P:regulation of JNK cascade"/>
    <property type="evidence" value="ECO:0007669"/>
    <property type="project" value="TreeGrafter"/>
</dbReference>
<feature type="binding site" evidence="18">
    <location>
        <position position="873"/>
    </location>
    <ligand>
        <name>ATP</name>
        <dbReference type="ChEBI" id="CHEBI:30616"/>
    </ligand>
</feature>
<keyword evidence="6 19" id="KW-0812">Transmembrane</keyword>
<dbReference type="GO" id="GO:0048009">
    <property type="term" value="P:insulin-like growth factor receptor signaling pathway"/>
    <property type="evidence" value="ECO:0007669"/>
    <property type="project" value="TreeGrafter"/>
</dbReference>
<evidence type="ECO:0000256" key="20">
    <source>
        <dbReference type="SAM" id="MobiDB-lite"/>
    </source>
</evidence>
<evidence type="ECO:0000313" key="25">
    <source>
        <dbReference type="Proteomes" id="UP000694428"/>
    </source>
</evidence>
<evidence type="ECO:0000259" key="23">
    <source>
        <dbReference type="PROSITE" id="PS50011"/>
    </source>
</evidence>
<dbReference type="Pfam" id="PF01030">
    <property type="entry name" value="Recep_L_domain"/>
    <property type="match status" value="2"/>
</dbReference>
<keyword evidence="5" id="KW-0165">Cleavage on pair of basic residues</keyword>
<dbReference type="PANTHER" id="PTHR24416">
    <property type="entry name" value="TYROSINE-PROTEIN KINASE RECEPTOR"/>
    <property type="match status" value="1"/>
</dbReference>
<evidence type="ECO:0000256" key="9">
    <source>
        <dbReference type="ARBA" id="ARBA00022777"/>
    </source>
</evidence>
<evidence type="ECO:0000256" key="6">
    <source>
        <dbReference type="ARBA" id="ARBA00022692"/>
    </source>
</evidence>
<keyword evidence="12 21" id="KW-0472">Membrane</keyword>
<evidence type="ECO:0000256" key="3">
    <source>
        <dbReference type="ARBA" id="ARBA00022553"/>
    </source>
</evidence>
<dbReference type="PROSITE" id="PS00239">
    <property type="entry name" value="RECEPTOR_TYR_KIN_II"/>
    <property type="match status" value="1"/>
</dbReference>
<keyword evidence="25" id="KW-1185">Reference proteome</keyword>
<keyword evidence="8 18" id="KW-0547">Nucleotide-binding</keyword>
<keyword evidence="11 21" id="KW-1133">Transmembrane helix</keyword>
<keyword evidence="2" id="KW-1003">Cell membrane</keyword>
<dbReference type="InterPro" id="IPR001245">
    <property type="entry name" value="Ser-Thr/Tyr_kinase_cat_dom"/>
</dbReference>
<dbReference type="SUPFAM" id="SSF52058">
    <property type="entry name" value="L domain-like"/>
    <property type="match status" value="2"/>
</dbReference>
<proteinExistence type="inferred from homology"/>
<dbReference type="InterPro" id="IPR013783">
    <property type="entry name" value="Ig-like_fold"/>
</dbReference>
<comment type="catalytic activity">
    <reaction evidence="17 19">
        <text>L-tyrosyl-[protein] + ATP = O-phospho-L-tyrosyl-[protein] + ADP + H(+)</text>
        <dbReference type="Rhea" id="RHEA:10596"/>
        <dbReference type="Rhea" id="RHEA-COMP:10136"/>
        <dbReference type="Rhea" id="RHEA-COMP:20101"/>
        <dbReference type="ChEBI" id="CHEBI:15378"/>
        <dbReference type="ChEBI" id="CHEBI:30616"/>
        <dbReference type="ChEBI" id="CHEBI:46858"/>
        <dbReference type="ChEBI" id="CHEBI:61978"/>
        <dbReference type="ChEBI" id="CHEBI:456216"/>
        <dbReference type="EC" id="2.7.10.1"/>
    </reaction>
</comment>
<reference evidence="24" key="2">
    <citation type="submission" date="2025-09" db="UniProtKB">
        <authorList>
            <consortium name="Ensembl"/>
        </authorList>
    </citation>
    <scope>IDENTIFICATION</scope>
</reference>
<dbReference type="InterPro" id="IPR000719">
    <property type="entry name" value="Prot_kinase_dom"/>
</dbReference>
<dbReference type="InterPro" id="IPR020635">
    <property type="entry name" value="Tyr_kinase_cat_dom"/>
</dbReference>
<dbReference type="GO" id="GO:0071333">
    <property type="term" value="P:cellular response to glucose stimulus"/>
    <property type="evidence" value="ECO:0007669"/>
    <property type="project" value="TreeGrafter"/>
</dbReference>
<dbReference type="Gene3D" id="1.10.510.10">
    <property type="entry name" value="Transferase(Phosphotransferase) domain 1"/>
    <property type="match status" value="1"/>
</dbReference>
<dbReference type="SMART" id="SM00219">
    <property type="entry name" value="TyrKc"/>
    <property type="match status" value="1"/>
</dbReference>
<comment type="subcellular location">
    <subcellularLocation>
        <location evidence="1">Cell membrane</location>
        <topology evidence="1">Single-pass type I membrane protein</topology>
    </subcellularLocation>
</comment>
<dbReference type="FunFam" id="2.60.40.10:FF:000087">
    <property type="entry name" value="Tyrosine-protein kinase receptor"/>
    <property type="match status" value="1"/>
</dbReference>
<dbReference type="InterPro" id="IPR003961">
    <property type="entry name" value="FN3_dom"/>
</dbReference>
<keyword evidence="22" id="KW-0732">Signal</keyword>
<evidence type="ECO:0000256" key="17">
    <source>
        <dbReference type="ARBA" id="ARBA00051243"/>
    </source>
</evidence>
<evidence type="ECO:0000256" key="16">
    <source>
        <dbReference type="ARBA" id="ARBA00023180"/>
    </source>
</evidence>
<evidence type="ECO:0000256" key="14">
    <source>
        <dbReference type="ARBA" id="ARBA00023157"/>
    </source>
</evidence>
<dbReference type="SUPFAM" id="SSF56112">
    <property type="entry name" value="Protein kinase-like (PK-like)"/>
    <property type="match status" value="1"/>
</dbReference>
<feature type="domain" description="Protein kinase" evidence="23">
    <location>
        <begin position="839"/>
        <end position="1145"/>
    </location>
</feature>
<evidence type="ECO:0000256" key="11">
    <source>
        <dbReference type="ARBA" id="ARBA00022989"/>
    </source>
</evidence>
<name>A0A8C9EXQ3_PAVCR</name>
<evidence type="ECO:0000256" key="7">
    <source>
        <dbReference type="ARBA" id="ARBA00022737"/>
    </source>
</evidence>